<gene>
    <name evidence="1" type="ORF">HMPREF9447_02214</name>
</gene>
<sequence>MRLKEYFAEHNILIRYNFQNLCGMTRTTANGHLKRLQEEGKLINIERRTQPIYRPMPGYYGIGRDAKVKR</sequence>
<organism evidence="1 2">
    <name type="scientific">Bacteroides oleiciplenus YIT 12058</name>
    <dbReference type="NCBI Taxonomy" id="742727"/>
    <lineage>
        <taxon>Bacteria</taxon>
        <taxon>Pseudomonadati</taxon>
        <taxon>Bacteroidota</taxon>
        <taxon>Bacteroidia</taxon>
        <taxon>Bacteroidales</taxon>
        <taxon>Bacteroidaceae</taxon>
        <taxon>Bacteroides</taxon>
    </lineage>
</organism>
<keyword evidence="2" id="KW-1185">Reference proteome</keyword>
<evidence type="ECO:0000313" key="1">
    <source>
        <dbReference type="EMBL" id="EKU90796.1"/>
    </source>
</evidence>
<dbReference type="PATRIC" id="fig|742727.4.peg.2247"/>
<dbReference type="RefSeq" id="WP_009129775.1">
    <property type="nucleotide sequence ID" value="NZ_JH992941.1"/>
</dbReference>
<proteinExistence type="predicted"/>
<comment type="caution">
    <text evidence="1">The sequence shown here is derived from an EMBL/GenBank/DDBJ whole genome shotgun (WGS) entry which is preliminary data.</text>
</comment>
<dbReference type="Gene3D" id="1.10.10.10">
    <property type="entry name" value="Winged helix-like DNA-binding domain superfamily/Winged helix DNA-binding domain"/>
    <property type="match status" value="1"/>
</dbReference>
<dbReference type="HOGENOM" id="CLU_2749471_0_0_10"/>
<accession>K9E4V9</accession>
<dbReference type="STRING" id="742727.HMPREF9447_02214"/>
<dbReference type="EMBL" id="ADLF01000009">
    <property type="protein sequence ID" value="EKU90796.1"/>
    <property type="molecule type" value="Genomic_DNA"/>
</dbReference>
<dbReference type="Proteomes" id="UP000009872">
    <property type="component" value="Unassembled WGS sequence"/>
</dbReference>
<protein>
    <submittedName>
        <fullName evidence="1">Uncharacterized protein</fullName>
    </submittedName>
</protein>
<dbReference type="InterPro" id="IPR036388">
    <property type="entry name" value="WH-like_DNA-bd_sf"/>
</dbReference>
<reference evidence="1 2" key="1">
    <citation type="submission" date="2012-09" db="EMBL/GenBank/DDBJ databases">
        <title>The Genome Sequence of Bacteroides oleiciplenus YIT 12058.</title>
        <authorList>
            <consortium name="The Broad Institute Genome Sequencing Platform"/>
            <person name="Earl A."/>
            <person name="Ward D."/>
            <person name="Feldgarden M."/>
            <person name="Gevers D."/>
            <person name="Morotomi M."/>
            <person name="Walker B."/>
            <person name="Young S.K."/>
            <person name="Zeng Q."/>
            <person name="Gargeya S."/>
            <person name="Fitzgerald M."/>
            <person name="Haas B."/>
            <person name="Abouelleil A."/>
            <person name="Alvarado L."/>
            <person name="Arachchi H.M."/>
            <person name="Berlin A.M."/>
            <person name="Chapman S.B."/>
            <person name="Goldberg J."/>
            <person name="Griggs A."/>
            <person name="Gujja S."/>
            <person name="Hansen M."/>
            <person name="Howarth C."/>
            <person name="Imamovic A."/>
            <person name="Larimer J."/>
            <person name="McCowen C."/>
            <person name="Montmayeur A."/>
            <person name="Murphy C."/>
            <person name="Neiman D."/>
            <person name="Pearson M."/>
            <person name="Priest M."/>
            <person name="Roberts A."/>
            <person name="Saif S."/>
            <person name="Shea T."/>
            <person name="Sisk P."/>
            <person name="Sykes S."/>
            <person name="Wortman J."/>
            <person name="Nusbaum C."/>
            <person name="Birren B."/>
        </authorList>
    </citation>
    <scope>NUCLEOTIDE SEQUENCE [LARGE SCALE GENOMIC DNA]</scope>
    <source>
        <strain evidence="1 2">YIT 12058</strain>
    </source>
</reference>
<dbReference type="AlphaFoldDB" id="K9E4V9"/>
<evidence type="ECO:0000313" key="2">
    <source>
        <dbReference type="Proteomes" id="UP000009872"/>
    </source>
</evidence>
<name>K9E4V9_9BACE</name>
<dbReference type="eggNOG" id="COG0776">
    <property type="taxonomic scope" value="Bacteria"/>
</dbReference>